<organism evidence="2 3">
    <name type="scientific">Lutispora thermophila DSM 19022</name>
    <dbReference type="NCBI Taxonomy" id="1122184"/>
    <lineage>
        <taxon>Bacteria</taxon>
        <taxon>Bacillati</taxon>
        <taxon>Bacillota</taxon>
        <taxon>Clostridia</taxon>
        <taxon>Lutisporales</taxon>
        <taxon>Lutisporaceae</taxon>
        <taxon>Lutispora</taxon>
    </lineage>
</organism>
<evidence type="ECO:0000313" key="3">
    <source>
        <dbReference type="Proteomes" id="UP000184442"/>
    </source>
</evidence>
<dbReference type="GO" id="GO:0016987">
    <property type="term" value="F:sigma factor activity"/>
    <property type="evidence" value="ECO:0007669"/>
    <property type="project" value="InterPro"/>
</dbReference>
<protein>
    <submittedName>
        <fullName evidence="2">Sigma-70, region 4</fullName>
    </submittedName>
</protein>
<dbReference type="RefSeq" id="WP_073028118.1">
    <property type="nucleotide sequence ID" value="NZ_FQZS01000049.1"/>
</dbReference>
<keyword evidence="3" id="KW-1185">Reference proteome</keyword>
<dbReference type="InterPro" id="IPR013249">
    <property type="entry name" value="RNA_pol_sigma70_r4_t2"/>
</dbReference>
<sequence length="192" mass="22353">MVKHSCNNVFSTWLDIYFQYKDSYDKINSFMVNNCDKVLDDINKKVELEIASGIRSDMLEMVRKTKQLTIYEYGAIAEEYIESSGLTKRQAEVVRLRKAYNFREIGKLLGISPEAVFKTYKQAIRKIENTMSAKRSDSIPGLSDQQSQIYMYYKEGLKPKEIAERLGISRDVVKIQIKRINQKRGTKQVNKK</sequence>
<dbReference type="EMBL" id="FQZS01000049">
    <property type="protein sequence ID" value="SHJ41714.1"/>
    <property type="molecule type" value="Genomic_DNA"/>
</dbReference>
<proteinExistence type="predicted"/>
<dbReference type="InterPro" id="IPR013324">
    <property type="entry name" value="RNA_pol_sigma_r3/r4-like"/>
</dbReference>
<gene>
    <name evidence="2" type="ORF">SAMN02745176_03507</name>
</gene>
<dbReference type="STRING" id="1122184.SAMN02745176_03507"/>
<accession>A0A1M6J4R3</accession>
<evidence type="ECO:0000259" key="1">
    <source>
        <dbReference type="Pfam" id="PF08281"/>
    </source>
</evidence>
<dbReference type="OrthoDB" id="9789465at2"/>
<dbReference type="InterPro" id="IPR016032">
    <property type="entry name" value="Sig_transdc_resp-reg_C-effctor"/>
</dbReference>
<dbReference type="SUPFAM" id="SSF88659">
    <property type="entry name" value="Sigma3 and sigma4 domains of RNA polymerase sigma factors"/>
    <property type="match status" value="1"/>
</dbReference>
<dbReference type="SUPFAM" id="SSF46894">
    <property type="entry name" value="C-terminal effector domain of the bipartite response regulators"/>
    <property type="match status" value="1"/>
</dbReference>
<dbReference type="InterPro" id="IPR036388">
    <property type="entry name" value="WH-like_DNA-bd_sf"/>
</dbReference>
<dbReference type="AlphaFoldDB" id="A0A1M6J4R3"/>
<dbReference type="GO" id="GO:0006352">
    <property type="term" value="P:DNA-templated transcription initiation"/>
    <property type="evidence" value="ECO:0007669"/>
    <property type="project" value="InterPro"/>
</dbReference>
<feature type="domain" description="RNA polymerase sigma factor 70 region 4 type 2" evidence="1">
    <location>
        <begin position="140"/>
        <end position="179"/>
    </location>
</feature>
<dbReference type="Pfam" id="PF08281">
    <property type="entry name" value="Sigma70_r4_2"/>
    <property type="match status" value="1"/>
</dbReference>
<dbReference type="Proteomes" id="UP000184442">
    <property type="component" value="Unassembled WGS sequence"/>
</dbReference>
<dbReference type="Gene3D" id="1.10.10.10">
    <property type="entry name" value="Winged helix-like DNA-binding domain superfamily/Winged helix DNA-binding domain"/>
    <property type="match status" value="2"/>
</dbReference>
<evidence type="ECO:0000313" key="2">
    <source>
        <dbReference type="EMBL" id="SHJ41714.1"/>
    </source>
</evidence>
<dbReference type="GO" id="GO:0003677">
    <property type="term" value="F:DNA binding"/>
    <property type="evidence" value="ECO:0007669"/>
    <property type="project" value="InterPro"/>
</dbReference>
<reference evidence="2 3" key="1">
    <citation type="submission" date="2016-11" db="EMBL/GenBank/DDBJ databases">
        <authorList>
            <person name="Jaros S."/>
            <person name="Januszkiewicz K."/>
            <person name="Wedrychowicz H."/>
        </authorList>
    </citation>
    <scope>NUCLEOTIDE SEQUENCE [LARGE SCALE GENOMIC DNA]</scope>
    <source>
        <strain evidence="2 3">DSM 19022</strain>
    </source>
</reference>
<name>A0A1M6J4R3_9FIRM</name>